<feature type="domain" description="UspA" evidence="2">
    <location>
        <begin position="16"/>
        <end position="140"/>
    </location>
</feature>
<accession>A0A561SJU3</accession>
<sequence>MDSPQIQHGRNDPLGVVVGVDGSRMGLDAVRWAVPEARLRGLPLQILHAAPYAAGSTAGTHRARDILARAFTVAHRADPALPVTTHHTERSAIPSLLDAAQRAQLLVVGMGGGERPEEVLIGSVALDVSGHSPCPVAVVRGWHHPPAGAPVLVGVDDPVTDAAALTVAFNDAHRHRGRVAVLHAGHGVPFGLDALARWTTRFPEVPVELTVVPGSPVPALLAAAVDARLVVLGTRARRAPARALFGSTSRAILRRSSVPVVVVNPGAARPGEPPVTVPAALRTSSADVREPHDLSQL</sequence>
<keyword evidence="4" id="KW-1185">Reference proteome</keyword>
<dbReference type="PANTHER" id="PTHR46268">
    <property type="entry name" value="STRESS RESPONSE PROTEIN NHAX"/>
    <property type="match status" value="1"/>
</dbReference>
<comment type="similarity">
    <text evidence="1">Belongs to the universal stress protein A family.</text>
</comment>
<organism evidence="3 4">
    <name type="scientific">Pseudonocardia hierapolitana</name>
    <dbReference type="NCBI Taxonomy" id="1128676"/>
    <lineage>
        <taxon>Bacteria</taxon>
        <taxon>Bacillati</taxon>
        <taxon>Actinomycetota</taxon>
        <taxon>Actinomycetes</taxon>
        <taxon>Pseudonocardiales</taxon>
        <taxon>Pseudonocardiaceae</taxon>
        <taxon>Pseudonocardia</taxon>
    </lineage>
</organism>
<gene>
    <name evidence="3" type="ORF">FHX44_111042</name>
</gene>
<evidence type="ECO:0000256" key="1">
    <source>
        <dbReference type="ARBA" id="ARBA00008791"/>
    </source>
</evidence>
<comment type="caution">
    <text evidence="3">The sequence shown here is derived from an EMBL/GenBank/DDBJ whole genome shotgun (WGS) entry which is preliminary data.</text>
</comment>
<dbReference type="Gene3D" id="3.40.50.620">
    <property type="entry name" value="HUPs"/>
    <property type="match status" value="2"/>
</dbReference>
<dbReference type="EMBL" id="VIWU01000001">
    <property type="protein sequence ID" value="TWF75158.1"/>
    <property type="molecule type" value="Genomic_DNA"/>
</dbReference>
<evidence type="ECO:0000313" key="3">
    <source>
        <dbReference type="EMBL" id="TWF75158.1"/>
    </source>
</evidence>
<dbReference type="OrthoDB" id="3572077at2"/>
<dbReference type="AlphaFoldDB" id="A0A561SJU3"/>
<dbReference type="InterPro" id="IPR006016">
    <property type="entry name" value="UspA"/>
</dbReference>
<evidence type="ECO:0000259" key="2">
    <source>
        <dbReference type="Pfam" id="PF00582"/>
    </source>
</evidence>
<reference evidence="3 4" key="1">
    <citation type="submission" date="2019-06" db="EMBL/GenBank/DDBJ databases">
        <title>Sequencing the genomes of 1000 actinobacteria strains.</title>
        <authorList>
            <person name="Klenk H.-P."/>
        </authorList>
    </citation>
    <scope>NUCLEOTIDE SEQUENCE [LARGE SCALE GENOMIC DNA]</scope>
    <source>
        <strain evidence="3 4">DSM 45671</strain>
    </source>
</reference>
<proteinExistence type="inferred from homology"/>
<evidence type="ECO:0000313" key="4">
    <source>
        <dbReference type="Proteomes" id="UP000321261"/>
    </source>
</evidence>
<dbReference type="SUPFAM" id="SSF52402">
    <property type="entry name" value="Adenine nucleotide alpha hydrolases-like"/>
    <property type="match status" value="2"/>
</dbReference>
<dbReference type="PANTHER" id="PTHR46268:SF6">
    <property type="entry name" value="UNIVERSAL STRESS PROTEIN UP12"/>
    <property type="match status" value="1"/>
</dbReference>
<dbReference type="RefSeq" id="WP_147254406.1">
    <property type="nucleotide sequence ID" value="NZ_VIWU01000001.1"/>
</dbReference>
<dbReference type="Pfam" id="PF00582">
    <property type="entry name" value="Usp"/>
    <property type="match status" value="2"/>
</dbReference>
<dbReference type="InterPro" id="IPR014729">
    <property type="entry name" value="Rossmann-like_a/b/a_fold"/>
</dbReference>
<dbReference type="PRINTS" id="PR01438">
    <property type="entry name" value="UNVRSLSTRESS"/>
</dbReference>
<dbReference type="Proteomes" id="UP000321261">
    <property type="component" value="Unassembled WGS sequence"/>
</dbReference>
<feature type="domain" description="UspA" evidence="2">
    <location>
        <begin position="196"/>
        <end position="263"/>
    </location>
</feature>
<protein>
    <submittedName>
        <fullName evidence="3">Nucleotide-binding universal stress UspA family protein</fullName>
    </submittedName>
</protein>
<name>A0A561SJU3_9PSEU</name>
<dbReference type="InterPro" id="IPR006015">
    <property type="entry name" value="Universal_stress_UspA"/>
</dbReference>